<dbReference type="EMBL" id="BQMJ01000019">
    <property type="protein sequence ID" value="GJQ10878.1"/>
    <property type="molecule type" value="Genomic_DNA"/>
</dbReference>
<dbReference type="OrthoDB" id="686784at2759"/>
<comment type="caution">
    <text evidence="5">The sequence shown here is derived from an EMBL/GenBank/DDBJ whole genome shotgun (WGS) entry which is preliminary data.</text>
</comment>
<protein>
    <recommendedName>
        <fullName evidence="7">Interferon-related developmental regulator N-terminal domain-containing protein</fullName>
    </recommendedName>
</protein>
<dbReference type="InterPro" id="IPR016024">
    <property type="entry name" value="ARM-type_fold"/>
</dbReference>
<evidence type="ECO:0000313" key="5">
    <source>
        <dbReference type="EMBL" id="GJQ10878.1"/>
    </source>
</evidence>
<sequence>MTKKNKAEKKQTVSDDSSSLRSEETSSSLSAHMERLVMNEDMKDLILEEDYHPDNLVSGFSLAVEKLNDKRSWVRVKALNYAYEALRNDYRPELLEKTVETLVYTLLKGPFHRAIQEERKLSCLLLAIVVLSLGESSSSEYIWEQCGPLLKTMIRRGLKGSLEAIACVGMVGSTDLEEICSLMENISGHFLSSDTELAAEALQSWALLASSLPVIDLYHLFRATNSPLTIFQRLFSTSCIATDERNLASAQTIALILELFQQESFSDASSSSQEDVDSSEELNIQQHVEEWSNASAGSENGKFIGQHRNHICTISEILQQLYRFRCQGTQALLEENKRTPKKQRSLRKSIIRALEDQVDSEHYQLANGEEILFDTWLDKLRIQSFRVIFKSGWKKHLEQNVFLRQVLGLGIPVAPVPDSELRLTKEEKRLYRSPNSILEKKRTLQRQGRRTRRIREREVVV</sequence>
<gene>
    <name evidence="5" type="ORF">GpartN1_g2669.t1</name>
</gene>
<dbReference type="InterPro" id="IPR039777">
    <property type="entry name" value="IFRD"/>
</dbReference>
<reference evidence="5" key="2">
    <citation type="submission" date="2022-01" db="EMBL/GenBank/DDBJ databases">
        <authorList>
            <person name="Hirooka S."/>
            <person name="Miyagishima S.Y."/>
        </authorList>
    </citation>
    <scope>NUCLEOTIDE SEQUENCE</scope>
    <source>
        <strain evidence="5">NBRC 102759</strain>
    </source>
</reference>
<comment type="similarity">
    <text evidence="1">Belongs to the IFRD family.</text>
</comment>
<reference evidence="5" key="1">
    <citation type="journal article" date="2022" name="Proc. Natl. Acad. Sci. U.S.A.">
        <title>Life cycle and functional genomics of the unicellular red alga Galdieria for elucidating algal and plant evolution and industrial use.</title>
        <authorList>
            <person name="Hirooka S."/>
            <person name="Itabashi T."/>
            <person name="Ichinose T.M."/>
            <person name="Onuma R."/>
            <person name="Fujiwara T."/>
            <person name="Yamashita S."/>
            <person name="Jong L.W."/>
            <person name="Tomita R."/>
            <person name="Iwane A.H."/>
            <person name="Miyagishima S.Y."/>
        </authorList>
    </citation>
    <scope>NUCLEOTIDE SEQUENCE</scope>
    <source>
        <strain evidence="5">NBRC 102759</strain>
    </source>
</reference>
<dbReference type="Proteomes" id="UP001061958">
    <property type="component" value="Unassembled WGS sequence"/>
</dbReference>
<keyword evidence="6" id="KW-1185">Reference proteome</keyword>
<dbReference type="SUPFAM" id="SSF48371">
    <property type="entry name" value="ARM repeat"/>
    <property type="match status" value="1"/>
</dbReference>
<feature type="region of interest" description="Disordered" evidence="2">
    <location>
        <begin position="1"/>
        <end position="33"/>
    </location>
</feature>
<evidence type="ECO:0000256" key="1">
    <source>
        <dbReference type="ARBA" id="ARBA00008828"/>
    </source>
</evidence>
<feature type="domain" description="Interferon-related developmental regulator C-terminal" evidence="3">
    <location>
        <begin position="400"/>
        <end position="453"/>
    </location>
</feature>
<proteinExistence type="inferred from homology"/>
<organism evidence="5 6">
    <name type="scientific">Galdieria partita</name>
    <dbReference type="NCBI Taxonomy" id="83374"/>
    <lineage>
        <taxon>Eukaryota</taxon>
        <taxon>Rhodophyta</taxon>
        <taxon>Bangiophyceae</taxon>
        <taxon>Galdieriales</taxon>
        <taxon>Galdieriaceae</taxon>
        <taxon>Galdieria</taxon>
    </lineage>
</organism>
<dbReference type="PANTHER" id="PTHR12354">
    <property type="entry name" value="INTERFERON-RELATED DEVELOPMENTAL REGULATOR"/>
    <property type="match status" value="1"/>
</dbReference>
<feature type="compositionally biased region" description="Low complexity" evidence="2">
    <location>
        <begin position="14"/>
        <end position="30"/>
    </location>
</feature>
<name>A0A9C7PU61_9RHOD</name>
<evidence type="ECO:0000259" key="3">
    <source>
        <dbReference type="Pfam" id="PF04836"/>
    </source>
</evidence>
<evidence type="ECO:0000256" key="2">
    <source>
        <dbReference type="SAM" id="MobiDB-lite"/>
    </source>
</evidence>
<evidence type="ECO:0008006" key="7">
    <source>
        <dbReference type="Google" id="ProtNLM"/>
    </source>
</evidence>
<dbReference type="AlphaFoldDB" id="A0A9C7PU61"/>
<feature type="domain" description="Interferon-related developmental regulator N-terminal" evidence="4">
    <location>
        <begin position="49"/>
        <end position="344"/>
    </location>
</feature>
<dbReference type="InterPro" id="IPR006921">
    <property type="entry name" value="Interferon-rel_develop_reg_C"/>
</dbReference>
<dbReference type="PANTHER" id="PTHR12354:SF1">
    <property type="entry name" value="INTERFERON-RELATED DEVELOPMENTAL REGULATOR 1"/>
    <property type="match status" value="1"/>
</dbReference>
<evidence type="ECO:0000313" key="6">
    <source>
        <dbReference type="Proteomes" id="UP001061958"/>
    </source>
</evidence>
<dbReference type="Pfam" id="PF05004">
    <property type="entry name" value="IFRD"/>
    <property type="match status" value="1"/>
</dbReference>
<dbReference type="InterPro" id="IPR007701">
    <property type="entry name" value="Interferon-rel_develop_reg_N"/>
</dbReference>
<dbReference type="Pfam" id="PF04836">
    <property type="entry name" value="IFRD_C"/>
    <property type="match status" value="1"/>
</dbReference>
<evidence type="ECO:0000259" key="4">
    <source>
        <dbReference type="Pfam" id="PF05004"/>
    </source>
</evidence>
<accession>A0A9C7PU61</accession>